<proteinExistence type="predicted"/>
<dbReference type="EMBL" id="JBBPBF010000032">
    <property type="protein sequence ID" value="KAK7607912.1"/>
    <property type="molecule type" value="Genomic_DNA"/>
</dbReference>
<name>A0ABR1MY98_9PEZI</name>
<reference evidence="1 2" key="1">
    <citation type="submission" date="2024-04" db="EMBL/GenBank/DDBJ databases">
        <title>Phyllosticta paracitricarpa is synonymous to the EU quarantine fungus P. citricarpa based on phylogenomic analyses.</title>
        <authorList>
            <consortium name="Lawrence Berkeley National Laboratory"/>
            <person name="Van ingen-buijs V.A."/>
            <person name="Van westerhoven A.C."/>
            <person name="Haridas S."/>
            <person name="Skiadas P."/>
            <person name="Martin F."/>
            <person name="Groenewald J.Z."/>
            <person name="Crous P.W."/>
            <person name="Seidl M.F."/>
        </authorList>
    </citation>
    <scope>NUCLEOTIDE SEQUENCE [LARGE SCALE GENOMIC DNA]</scope>
    <source>
        <strain evidence="1 2">CBS 141358</strain>
    </source>
</reference>
<organism evidence="1 2">
    <name type="scientific">Phyllosticta paracitricarpa</name>
    <dbReference type="NCBI Taxonomy" id="2016321"/>
    <lineage>
        <taxon>Eukaryota</taxon>
        <taxon>Fungi</taxon>
        <taxon>Dikarya</taxon>
        <taxon>Ascomycota</taxon>
        <taxon>Pezizomycotina</taxon>
        <taxon>Dothideomycetes</taxon>
        <taxon>Dothideomycetes incertae sedis</taxon>
        <taxon>Botryosphaeriales</taxon>
        <taxon>Phyllostictaceae</taxon>
        <taxon>Phyllosticta</taxon>
    </lineage>
</organism>
<gene>
    <name evidence="1" type="ORF">JOL62DRAFT_249452</name>
</gene>
<sequence>MYTMIRSRMSWIASAFYSRTETSPGPDMGGAPDVLLAAAQRIIAVQNVANIHGHHQSLYISLQPLQYSLRHEDGEEGEYFELSRESNLGQYPEYKRNEGKWEAIVLLRLSKTTVEIRTADAWRPFPEFLNTLPPVTDAVFGLGTLSWKQALQWDTNGRHFPLMQLPGELRNIIYDHVVSFCYPYEFEHNWNYLGPAGTAGLLSRDFRHPGSYVRAELCGRGRIVNGCGPILSLLLTSKQVKAEFAHRLWLNGEFRFQSAYTLRRFLECRPPPPASLTVAPTAIAKLCLQLTTWSAVKFFGAWIYTAAQPWGPADAEVLRGLPLRVLELRLGHREDYSGFRMDSWLAPCCHKVLTGLILWAAKDYVVDIPSVRIEGCVAADVKTAWVQLLHDVRARRASSVTEWDVIGQSWALQKKGESWLVRTNSGLGCNLLDHQHSCFDQLGHCTDDYCISENNFLGSPHRIAGLPD</sequence>
<keyword evidence="2" id="KW-1185">Reference proteome</keyword>
<evidence type="ECO:0000313" key="2">
    <source>
        <dbReference type="Proteomes" id="UP001367316"/>
    </source>
</evidence>
<comment type="caution">
    <text evidence="1">The sequence shown here is derived from an EMBL/GenBank/DDBJ whole genome shotgun (WGS) entry which is preliminary data.</text>
</comment>
<accession>A0ABR1MY98</accession>
<protein>
    <submittedName>
        <fullName evidence="1">Uncharacterized protein</fullName>
    </submittedName>
</protein>
<dbReference type="Proteomes" id="UP001367316">
    <property type="component" value="Unassembled WGS sequence"/>
</dbReference>
<dbReference type="PANTHER" id="PTHR38790">
    <property type="entry name" value="2EXR DOMAIN-CONTAINING PROTEIN-RELATED"/>
    <property type="match status" value="1"/>
</dbReference>
<evidence type="ECO:0000313" key="1">
    <source>
        <dbReference type="EMBL" id="KAK7607912.1"/>
    </source>
</evidence>